<dbReference type="EMBL" id="VSRR010015893">
    <property type="protein sequence ID" value="MPC58674.1"/>
    <property type="molecule type" value="Genomic_DNA"/>
</dbReference>
<proteinExistence type="predicted"/>
<sequence length="107" mass="11865">MAAAHCVHGGLVPMRNGAEERGDSFKHQQREEIHDTCHTDTASHTFPVQRDAQEPWRRKNEIWVTSRAPSGSSSVGMKDEALIAGLIRRFPLFTKLQAQNEVSKGGA</sequence>
<evidence type="ECO:0000256" key="1">
    <source>
        <dbReference type="SAM" id="MobiDB-lite"/>
    </source>
</evidence>
<gene>
    <name evidence="2" type="ORF">E2C01_052681</name>
</gene>
<evidence type="ECO:0000313" key="3">
    <source>
        <dbReference type="Proteomes" id="UP000324222"/>
    </source>
</evidence>
<name>A0A5B7GQ14_PORTR</name>
<feature type="region of interest" description="Disordered" evidence="1">
    <location>
        <begin position="1"/>
        <end position="61"/>
    </location>
</feature>
<protein>
    <submittedName>
        <fullName evidence="2">Uncharacterized protein</fullName>
    </submittedName>
</protein>
<dbReference type="Proteomes" id="UP000324222">
    <property type="component" value="Unassembled WGS sequence"/>
</dbReference>
<organism evidence="2 3">
    <name type="scientific">Portunus trituberculatus</name>
    <name type="common">Swimming crab</name>
    <name type="synonym">Neptunus trituberculatus</name>
    <dbReference type="NCBI Taxonomy" id="210409"/>
    <lineage>
        <taxon>Eukaryota</taxon>
        <taxon>Metazoa</taxon>
        <taxon>Ecdysozoa</taxon>
        <taxon>Arthropoda</taxon>
        <taxon>Crustacea</taxon>
        <taxon>Multicrustacea</taxon>
        <taxon>Malacostraca</taxon>
        <taxon>Eumalacostraca</taxon>
        <taxon>Eucarida</taxon>
        <taxon>Decapoda</taxon>
        <taxon>Pleocyemata</taxon>
        <taxon>Brachyura</taxon>
        <taxon>Eubrachyura</taxon>
        <taxon>Portunoidea</taxon>
        <taxon>Portunidae</taxon>
        <taxon>Portuninae</taxon>
        <taxon>Portunus</taxon>
    </lineage>
</organism>
<reference evidence="2 3" key="1">
    <citation type="submission" date="2019-05" db="EMBL/GenBank/DDBJ databases">
        <title>Another draft genome of Portunus trituberculatus and its Hox gene families provides insights of decapod evolution.</title>
        <authorList>
            <person name="Jeong J.-H."/>
            <person name="Song I."/>
            <person name="Kim S."/>
            <person name="Choi T."/>
            <person name="Kim D."/>
            <person name="Ryu S."/>
            <person name="Kim W."/>
        </authorList>
    </citation>
    <scope>NUCLEOTIDE SEQUENCE [LARGE SCALE GENOMIC DNA]</scope>
    <source>
        <tissue evidence="2">Muscle</tissue>
    </source>
</reference>
<evidence type="ECO:0000313" key="2">
    <source>
        <dbReference type="EMBL" id="MPC58674.1"/>
    </source>
</evidence>
<dbReference type="AlphaFoldDB" id="A0A5B7GQ14"/>
<accession>A0A5B7GQ14</accession>
<feature type="compositionally biased region" description="Basic and acidic residues" evidence="1">
    <location>
        <begin position="17"/>
        <end position="38"/>
    </location>
</feature>
<keyword evidence="3" id="KW-1185">Reference proteome</keyword>
<feature type="compositionally biased region" description="Basic and acidic residues" evidence="1">
    <location>
        <begin position="51"/>
        <end position="61"/>
    </location>
</feature>
<comment type="caution">
    <text evidence="2">The sequence shown here is derived from an EMBL/GenBank/DDBJ whole genome shotgun (WGS) entry which is preliminary data.</text>
</comment>